<gene>
    <name evidence="25" type="ORF">H1164_14320</name>
</gene>
<evidence type="ECO:0000256" key="6">
    <source>
        <dbReference type="ARBA" id="ARBA00012487"/>
    </source>
</evidence>
<keyword evidence="8" id="KW-1003">Cell membrane</keyword>
<reference evidence="25 26" key="1">
    <citation type="submission" date="2020-07" db="EMBL/GenBank/DDBJ databases">
        <authorList>
            <person name="Feng H."/>
        </authorList>
    </citation>
    <scope>NUCLEOTIDE SEQUENCE [LARGE SCALE GENOMIC DNA]</scope>
    <source>
        <strain evidence="26">s-11</strain>
    </source>
</reference>
<keyword evidence="26" id="KW-1185">Reference proteome</keyword>
<dbReference type="GO" id="GO:0016024">
    <property type="term" value="P:CDP-diacylglycerol biosynthetic process"/>
    <property type="evidence" value="ECO:0007669"/>
    <property type="project" value="TreeGrafter"/>
</dbReference>
<accession>A0A7W1XCI5</accession>
<keyword evidence="13 24" id="KW-1133">Transmembrane helix</keyword>
<dbReference type="Pfam" id="PF01148">
    <property type="entry name" value="CTP_transf_1"/>
    <property type="match status" value="1"/>
</dbReference>
<comment type="catalytic activity">
    <reaction evidence="1">
        <text>a 1,2-diacyl-sn-glycero-3-phosphate + CTP + H(+) = a CDP-1,2-diacyl-sn-glycerol + diphosphate</text>
        <dbReference type="Rhea" id="RHEA:16229"/>
        <dbReference type="ChEBI" id="CHEBI:15378"/>
        <dbReference type="ChEBI" id="CHEBI:33019"/>
        <dbReference type="ChEBI" id="CHEBI:37563"/>
        <dbReference type="ChEBI" id="CHEBI:58332"/>
        <dbReference type="ChEBI" id="CHEBI:58608"/>
        <dbReference type="EC" id="2.7.7.41"/>
    </reaction>
</comment>
<feature type="transmembrane region" description="Helical" evidence="24">
    <location>
        <begin position="54"/>
        <end position="75"/>
    </location>
</feature>
<comment type="caution">
    <text evidence="25">The sequence shown here is derived from an EMBL/GenBank/DDBJ whole genome shotgun (WGS) entry which is preliminary data.</text>
</comment>
<comment type="pathway">
    <text evidence="4">Lipid metabolism.</text>
</comment>
<keyword evidence="12 25" id="KW-0548">Nucleotidyltransferase</keyword>
<comment type="similarity">
    <text evidence="5">Belongs to the CDS family.</text>
</comment>
<dbReference type="GO" id="GO:0005886">
    <property type="term" value="C:plasma membrane"/>
    <property type="evidence" value="ECO:0007669"/>
    <property type="project" value="UniProtKB-SubCell"/>
</dbReference>
<protein>
    <recommendedName>
        <fullName evidence="7">Phosphatidate cytidylyltransferase</fullName>
        <ecNumber evidence="6">2.7.7.41</ecNumber>
    </recommendedName>
    <alternativeName>
        <fullName evidence="20">CDP-DAG synthase</fullName>
    </alternativeName>
    <alternativeName>
        <fullName evidence="22">CDP-DG synthase</fullName>
    </alternativeName>
    <alternativeName>
        <fullName evidence="18">CDP-diacylglycerol synthase</fullName>
    </alternativeName>
    <alternativeName>
        <fullName evidence="21">CDP-diglyceride pyrophosphorylase</fullName>
    </alternativeName>
    <alternativeName>
        <fullName evidence="23">CDP-diglyceride synthase</fullName>
    </alternativeName>
    <alternativeName>
        <fullName evidence="19">CTP:phosphatidate cytidylyltransferase</fullName>
    </alternativeName>
</protein>
<feature type="transmembrane region" description="Helical" evidence="24">
    <location>
        <begin position="179"/>
        <end position="197"/>
    </location>
</feature>
<evidence type="ECO:0000256" key="13">
    <source>
        <dbReference type="ARBA" id="ARBA00022989"/>
    </source>
</evidence>
<evidence type="ECO:0000256" key="16">
    <source>
        <dbReference type="ARBA" id="ARBA00023209"/>
    </source>
</evidence>
<dbReference type="EMBL" id="JACEIP010000027">
    <property type="protein sequence ID" value="MBA4544058.1"/>
    <property type="molecule type" value="Genomic_DNA"/>
</dbReference>
<evidence type="ECO:0000256" key="1">
    <source>
        <dbReference type="ARBA" id="ARBA00001698"/>
    </source>
</evidence>
<comment type="pathway">
    <text evidence="3">Phospholipid metabolism; CDP-diacylglycerol biosynthesis; CDP-diacylglycerol from sn-glycerol 3-phosphate: step 3/3.</text>
</comment>
<evidence type="ECO:0000256" key="8">
    <source>
        <dbReference type="ARBA" id="ARBA00022475"/>
    </source>
</evidence>
<evidence type="ECO:0000256" key="22">
    <source>
        <dbReference type="ARBA" id="ARBA00032743"/>
    </source>
</evidence>
<evidence type="ECO:0000256" key="7">
    <source>
        <dbReference type="ARBA" id="ARBA00019373"/>
    </source>
</evidence>
<evidence type="ECO:0000256" key="3">
    <source>
        <dbReference type="ARBA" id="ARBA00005119"/>
    </source>
</evidence>
<evidence type="ECO:0000256" key="18">
    <source>
        <dbReference type="ARBA" id="ARBA00029893"/>
    </source>
</evidence>
<evidence type="ECO:0000256" key="15">
    <source>
        <dbReference type="ARBA" id="ARBA00023136"/>
    </source>
</evidence>
<evidence type="ECO:0000256" key="24">
    <source>
        <dbReference type="SAM" id="Phobius"/>
    </source>
</evidence>
<evidence type="ECO:0000313" key="25">
    <source>
        <dbReference type="EMBL" id="MBA4544058.1"/>
    </source>
</evidence>
<dbReference type="Proteomes" id="UP000530514">
    <property type="component" value="Unassembled WGS sequence"/>
</dbReference>
<feature type="transmembrane region" description="Helical" evidence="24">
    <location>
        <begin position="111"/>
        <end position="133"/>
    </location>
</feature>
<evidence type="ECO:0000256" key="21">
    <source>
        <dbReference type="ARBA" id="ARBA00032396"/>
    </source>
</evidence>
<dbReference type="EC" id="2.7.7.41" evidence="6"/>
<comment type="subcellular location">
    <subcellularLocation>
        <location evidence="2">Cell membrane</location>
        <topology evidence="2">Multi-pass membrane protein</topology>
    </subcellularLocation>
</comment>
<evidence type="ECO:0000256" key="2">
    <source>
        <dbReference type="ARBA" id="ARBA00004651"/>
    </source>
</evidence>
<keyword evidence="16" id="KW-0594">Phospholipid biosynthesis</keyword>
<feature type="transmembrane region" description="Helical" evidence="24">
    <location>
        <begin position="23"/>
        <end position="42"/>
    </location>
</feature>
<dbReference type="PANTHER" id="PTHR46382">
    <property type="entry name" value="PHOSPHATIDATE CYTIDYLYLTRANSFERASE"/>
    <property type="match status" value="1"/>
</dbReference>
<feature type="transmembrane region" description="Helical" evidence="24">
    <location>
        <begin position="203"/>
        <end position="221"/>
    </location>
</feature>
<evidence type="ECO:0000256" key="23">
    <source>
        <dbReference type="ARBA" id="ARBA00033406"/>
    </source>
</evidence>
<dbReference type="AlphaFoldDB" id="A0A7W1XCI5"/>
<keyword evidence="15 24" id="KW-0472">Membrane</keyword>
<evidence type="ECO:0000256" key="11">
    <source>
        <dbReference type="ARBA" id="ARBA00022692"/>
    </source>
</evidence>
<evidence type="ECO:0000313" key="26">
    <source>
        <dbReference type="Proteomes" id="UP000530514"/>
    </source>
</evidence>
<feature type="transmembrane region" description="Helical" evidence="24">
    <location>
        <begin position="139"/>
        <end position="158"/>
    </location>
</feature>
<dbReference type="RefSeq" id="WP_033102350.1">
    <property type="nucleotide sequence ID" value="NZ_JACEIP010000027.1"/>
</dbReference>
<evidence type="ECO:0000256" key="10">
    <source>
        <dbReference type="ARBA" id="ARBA00022679"/>
    </source>
</evidence>
<organism evidence="25 26">
    <name type="scientific">Thermoactinomyces daqus</name>
    <dbReference type="NCBI Taxonomy" id="1329516"/>
    <lineage>
        <taxon>Bacteria</taxon>
        <taxon>Bacillati</taxon>
        <taxon>Bacillota</taxon>
        <taxon>Bacilli</taxon>
        <taxon>Bacillales</taxon>
        <taxon>Thermoactinomycetaceae</taxon>
        <taxon>Thermoactinomyces</taxon>
    </lineage>
</organism>
<evidence type="ECO:0000256" key="19">
    <source>
        <dbReference type="ARBA" id="ARBA00031825"/>
    </source>
</evidence>
<keyword evidence="11 24" id="KW-0812">Transmembrane</keyword>
<evidence type="ECO:0000256" key="5">
    <source>
        <dbReference type="ARBA" id="ARBA00010185"/>
    </source>
</evidence>
<feature type="transmembrane region" description="Helical" evidence="24">
    <location>
        <begin position="87"/>
        <end position="104"/>
    </location>
</feature>
<evidence type="ECO:0000256" key="17">
    <source>
        <dbReference type="ARBA" id="ARBA00023264"/>
    </source>
</evidence>
<dbReference type="OrthoDB" id="9799199at2"/>
<evidence type="ECO:0000256" key="14">
    <source>
        <dbReference type="ARBA" id="ARBA00023098"/>
    </source>
</evidence>
<keyword evidence="14" id="KW-0443">Lipid metabolism</keyword>
<evidence type="ECO:0000256" key="20">
    <source>
        <dbReference type="ARBA" id="ARBA00032253"/>
    </source>
</evidence>
<evidence type="ECO:0000256" key="9">
    <source>
        <dbReference type="ARBA" id="ARBA00022516"/>
    </source>
</evidence>
<dbReference type="PANTHER" id="PTHR46382:SF1">
    <property type="entry name" value="PHOSPHATIDATE CYTIDYLYLTRANSFERASE"/>
    <property type="match status" value="1"/>
</dbReference>
<name>A0A7W1XCI5_9BACL</name>
<dbReference type="GO" id="GO:0004605">
    <property type="term" value="F:phosphatidate cytidylyltransferase activity"/>
    <property type="evidence" value="ECO:0007669"/>
    <property type="project" value="UniProtKB-EC"/>
</dbReference>
<keyword evidence="17" id="KW-1208">Phospholipid metabolism</keyword>
<evidence type="ECO:0000256" key="4">
    <source>
        <dbReference type="ARBA" id="ARBA00005189"/>
    </source>
</evidence>
<keyword evidence="9" id="KW-0444">Lipid biosynthesis</keyword>
<evidence type="ECO:0000256" key="12">
    <source>
        <dbReference type="ARBA" id="ARBA00022695"/>
    </source>
</evidence>
<sequence length="267" mass="29416">MKQRIITGGLGALGFLLLLSLGGWWYTALMFVLAVIAFLEFAQMREQHWKTPQMFFGLIVIALIFLSGLMELPVLKSSSSFLKEPNPLLLGLALYSVLIVLSRNRFDLFQMAYLLAGAIYIGYGFLYMMVAIWKPDGLALSLLVIIVTWANDSGAYFIGKKWGKHKLWPQISPNKTIQGSLGGIMFGIVTSLVIWLIHPQLGSSLWALGMGLFITIVGQLGDLVESAWKRSAGVKDSGGILPGHGGVLDRFDSLLFVFLILHLIQAV</sequence>
<proteinExistence type="inferred from homology"/>
<keyword evidence="10 25" id="KW-0808">Transferase</keyword>